<evidence type="ECO:0000313" key="1">
    <source>
        <dbReference type="EMBL" id="ONK73550.1"/>
    </source>
</evidence>
<proteinExistence type="predicted"/>
<gene>
    <name evidence="1" type="ORF">A4U43_C04F32790</name>
</gene>
<sequence>MATVKDILTFHNQDLTLYNHILPLTQNPCDDVHPFPSGMSSSSSLSTSFPLSSAAACHNPTLLRHFIAEANSILDVLRPGSWAPLEARYTTLIPFTAELVEERLTLGFFYWNSGFVVRGIMGILDGVGRVLFDEELKGKFEGYRATVERGETPDMPPELAERYEVRRRRRMEVAEEHVCEWT</sequence>
<reference evidence="2" key="1">
    <citation type="journal article" date="2017" name="Nat. Commun.">
        <title>The asparagus genome sheds light on the origin and evolution of a young Y chromosome.</title>
        <authorList>
            <person name="Harkess A."/>
            <person name="Zhou J."/>
            <person name="Xu C."/>
            <person name="Bowers J.E."/>
            <person name="Van der Hulst R."/>
            <person name="Ayyampalayam S."/>
            <person name="Mercati F."/>
            <person name="Riccardi P."/>
            <person name="McKain M.R."/>
            <person name="Kakrana A."/>
            <person name="Tang H."/>
            <person name="Ray J."/>
            <person name="Groenendijk J."/>
            <person name="Arikit S."/>
            <person name="Mathioni S.M."/>
            <person name="Nakano M."/>
            <person name="Shan H."/>
            <person name="Telgmann-Rauber A."/>
            <person name="Kanno A."/>
            <person name="Yue Z."/>
            <person name="Chen H."/>
            <person name="Li W."/>
            <person name="Chen Y."/>
            <person name="Xu X."/>
            <person name="Zhang Y."/>
            <person name="Luo S."/>
            <person name="Chen H."/>
            <person name="Gao J."/>
            <person name="Mao Z."/>
            <person name="Pires J.C."/>
            <person name="Luo M."/>
            <person name="Kudrna D."/>
            <person name="Wing R.A."/>
            <person name="Meyers B.C."/>
            <person name="Yi K."/>
            <person name="Kong H."/>
            <person name="Lavrijsen P."/>
            <person name="Sunseri F."/>
            <person name="Falavigna A."/>
            <person name="Ye Y."/>
            <person name="Leebens-Mack J.H."/>
            <person name="Chen G."/>
        </authorList>
    </citation>
    <scope>NUCLEOTIDE SEQUENCE [LARGE SCALE GENOMIC DNA]</scope>
    <source>
        <strain evidence="2">cv. DH0086</strain>
    </source>
</reference>
<dbReference type="AlphaFoldDB" id="A0A5P1FAK9"/>
<dbReference type="Gramene" id="ONK73550">
    <property type="protein sequence ID" value="ONK73550"/>
    <property type="gene ID" value="A4U43_C04F32790"/>
</dbReference>
<organism evidence="1 2">
    <name type="scientific">Asparagus officinalis</name>
    <name type="common">Garden asparagus</name>
    <dbReference type="NCBI Taxonomy" id="4686"/>
    <lineage>
        <taxon>Eukaryota</taxon>
        <taxon>Viridiplantae</taxon>
        <taxon>Streptophyta</taxon>
        <taxon>Embryophyta</taxon>
        <taxon>Tracheophyta</taxon>
        <taxon>Spermatophyta</taxon>
        <taxon>Magnoliopsida</taxon>
        <taxon>Liliopsida</taxon>
        <taxon>Asparagales</taxon>
        <taxon>Asparagaceae</taxon>
        <taxon>Asparagoideae</taxon>
        <taxon>Asparagus</taxon>
    </lineage>
</organism>
<keyword evidence="2" id="KW-1185">Reference proteome</keyword>
<dbReference type="EMBL" id="CM007384">
    <property type="protein sequence ID" value="ONK73550.1"/>
    <property type="molecule type" value="Genomic_DNA"/>
</dbReference>
<dbReference type="Proteomes" id="UP000243459">
    <property type="component" value="Chromosome 4"/>
</dbReference>
<protein>
    <submittedName>
        <fullName evidence="1">Uncharacterized protein</fullName>
    </submittedName>
</protein>
<name>A0A5P1FAK9_ASPOF</name>
<accession>A0A5P1FAK9</accession>
<evidence type="ECO:0000313" key="2">
    <source>
        <dbReference type="Proteomes" id="UP000243459"/>
    </source>
</evidence>